<dbReference type="CTD" id="78991"/>
<feature type="domain" description="Prenylcysteine lyase" evidence="8">
    <location>
        <begin position="30"/>
        <end position="392"/>
    </location>
</feature>
<dbReference type="GO" id="GO:0030327">
    <property type="term" value="P:prenylated protein catabolic process"/>
    <property type="evidence" value="ECO:0007669"/>
    <property type="project" value="TreeGrafter"/>
</dbReference>
<name>A0A1U7U9K1_CARSF</name>
<dbReference type="GeneID" id="103266751"/>
<evidence type="ECO:0000256" key="4">
    <source>
        <dbReference type="ARBA" id="ARBA00022729"/>
    </source>
</evidence>
<dbReference type="Pfam" id="PF07156">
    <property type="entry name" value="Prenylcys_lyase"/>
    <property type="match status" value="1"/>
</dbReference>
<dbReference type="RefSeq" id="XP_008062581.1">
    <property type="nucleotide sequence ID" value="XM_008064390.2"/>
</dbReference>
<keyword evidence="7" id="KW-0325">Glycoprotein</keyword>
<dbReference type="GO" id="GO:0030328">
    <property type="term" value="P:prenylcysteine catabolic process"/>
    <property type="evidence" value="ECO:0007669"/>
    <property type="project" value="InterPro"/>
</dbReference>
<accession>A0A1U7U9K1</accession>
<keyword evidence="4" id="KW-0732">Signal</keyword>
<evidence type="ECO:0000256" key="7">
    <source>
        <dbReference type="ARBA" id="ARBA00023180"/>
    </source>
</evidence>
<proteinExistence type="inferred from homology"/>
<dbReference type="InterPro" id="IPR010795">
    <property type="entry name" value="Prenylcys_lyase"/>
</dbReference>
<dbReference type="PANTHER" id="PTHR15944:SF2">
    <property type="entry name" value="PRENYLCYSTEINE OXIDASE-LIKE"/>
    <property type="match status" value="1"/>
</dbReference>
<keyword evidence="5" id="KW-0274">FAD</keyword>
<dbReference type="OrthoDB" id="437369at2759"/>
<evidence type="ECO:0000256" key="2">
    <source>
        <dbReference type="ARBA" id="ARBA00009967"/>
    </source>
</evidence>
<dbReference type="AlphaFoldDB" id="A0A1U7U9K1"/>
<dbReference type="STRING" id="1868482.ENSTSYP00000033690"/>
<keyword evidence="9" id="KW-1185">Reference proteome</keyword>
<sequence length="403" mass="45148">MQDFVKLLGLRHRREVAGRSAIFGGEHFVLEETDWYLLNLFRLWWHYGISFLRLQMWVEEVMEKFMRIYKYQAHGYAFSGVEELLHSLGEAAFINMTRRSVAEALLQVGVTQHFIDDVVSAVLRAGHGQSAAMPAFAGAMSLAGAQGSLWSVEGGNKLVCSGLLKLTKANVIHAAVTSVTLHGSEGKALYRVGYESEAGSGSDLYDIVVIAAPLALDNSSRFTFEGFSPPIADVQGAFQTTVVSLVHGYLNSSYFDFPDPKLFPFASVLTTDFPTFFHTLDNICPVNVSASFRRKQPQEAAVWRVQSPRPLFRTQLKTLFRSYYSVQTAEWQAHPLYGSRPSPPRFALHDQLFYLSALEWAASSVEVTAVAAKNVALLAYNRWYQDLDKIDQKDLMHKVKTEL</sequence>
<keyword evidence="6" id="KW-0560">Oxidoreductase</keyword>
<reference evidence="10" key="1">
    <citation type="submission" date="2025-08" db="UniProtKB">
        <authorList>
            <consortium name="RefSeq"/>
        </authorList>
    </citation>
    <scope>IDENTIFICATION</scope>
</reference>
<dbReference type="GO" id="GO:0001735">
    <property type="term" value="F:prenylcysteine oxidase activity"/>
    <property type="evidence" value="ECO:0007669"/>
    <property type="project" value="InterPro"/>
</dbReference>
<dbReference type="PANTHER" id="PTHR15944">
    <property type="entry name" value="FARNESYLCYSTEINE LYASE"/>
    <property type="match status" value="1"/>
</dbReference>
<evidence type="ECO:0000256" key="6">
    <source>
        <dbReference type="ARBA" id="ARBA00023002"/>
    </source>
</evidence>
<dbReference type="Proteomes" id="UP000189704">
    <property type="component" value="Unplaced"/>
</dbReference>
<keyword evidence="3" id="KW-0285">Flavoprotein</keyword>
<organism evidence="9 10">
    <name type="scientific">Carlito syrichta</name>
    <name type="common">Philippine tarsier</name>
    <name type="synonym">Tarsius syrichta</name>
    <dbReference type="NCBI Taxonomy" id="1868482"/>
    <lineage>
        <taxon>Eukaryota</taxon>
        <taxon>Metazoa</taxon>
        <taxon>Chordata</taxon>
        <taxon>Craniata</taxon>
        <taxon>Vertebrata</taxon>
        <taxon>Euteleostomi</taxon>
        <taxon>Mammalia</taxon>
        <taxon>Eutheria</taxon>
        <taxon>Euarchontoglires</taxon>
        <taxon>Primates</taxon>
        <taxon>Haplorrhini</taxon>
        <taxon>Tarsiiformes</taxon>
        <taxon>Tarsiidae</taxon>
        <taxon>Carlito</taxon>
    </lineage>
</organism>
<comment type="cofactor">
    <cofactor evidence="1">
        <name>FAD</name>
        <dbReference type="ChEBI" id="CHEBI:57692"/>
    </cofactor>
</comment>
<evidence type="ECO:0000259" key="8">
    <source>
        <dbReference type="Pfam" id="PF07156"/>
    </source>
</evidence>
<dbReference type="PIRSF" id="PIRSF036292">
    <property type="entry name" value="Prenylcysteine_oxidase"/>
    <property type="match status" value="1"/>
</dbReference>
<comment type="similarity">
    <text evidence="2">Belongs to the prenylcysteine oxidase family.</text>
</comment>
<evidence type="ECO:0000313" key="9">
    <source>
        <dbReference type="Proteomes" id="UP000189704"/>
    </source>
</evidence>
<evidence type="ECO:0000256" key="1">
    <source>
        <dbReference type="ARBA" id="ARBA00001974"/>
    </source>
</evidence>
<protein>
    <submittedName>
        <fullName evidence="10">Prenylcysteine oxidase-like</fullName>
    </submittedName>
</protein>
<dbReference type="KEGG" id="csyr:103266751"/>
<evidence type="ECO:0000313" key="10">
    <source>
        <dbReference type="RefSeq" id="XP_008062581.1"/>
    </source>
</evidence>
<gene>
    <name evidence="10" type="primary">PCYOX1L</name>
</gene>
<dbReference type="InterPro" id="IPR017046">
    <property type="entry name" value="Prenylcysteine_Oxase1"/>
</dbReference>
<evidence type="ECO:0000256" key="3">
    <source>
        <dbReference type="ARBA" id="ARBA00022630"/>
    </source>
</evidence>
<dbReference type="FunFam" id="3.50.50.60:FF:000081">
    <property type="entry name" value="prenylcysteine oxidase 1"/>
    <property type="match status" value="1"/>
</dbReference>
<evidence type="ECO:0000256" key="5">
    <source>
        <dbReference type="ARBA" id="ARBA00022827"/>
    </source>
</evidence>